<dbReference type="GO" id="GO:0016787">
    <property type="term" value="F:hydrolase activity"/>
    <property type="evidence" value="ECO:0007669"/>
    <property type="project" value="UniProtKB-KW"/>
</dbReference>
<dbReference type="SUPFAM" id="SSF69279">
    <property type="entry name" value="Phage tail proteins"/>
    <property type="match status" value="1"/>
</dbReference>
<feature type="domain" description="YqbQ/XkdQ" evidence="1">
    <location>
        <begin position="21"/>
        <end position="312"/>
    </location>
</feature>
<dbReference type="OrthoDB" id="1698671at2"/>
<organism evidence="2 3">
    <name type="scientific">Defluviitalea raffinosedens</name>
    <dbReference type="NCBI Taxonomy" id="1450156"/>
    <lineage>
        <taxon>Bacteria</taxon>
        <taxon>Bacillati</taxon>
        <taxon>Bacillota</taxon>
        <taxon>Clostridia</taxon>
        <taxon>Lachnospirales</taxon>
        <taxon>Defluviitaleaceae</taxon>
        <taxon>Defluviitalea</taxon>
    </lineage>
</organism>
<accession>A0A7C8LE38</accession>
<sequence length="315" mass="36781">MYELVIENNKTLYSPLIEGEIKWTTERQGAPGKLEFNVLKDEIINFQEGNPVWFKVDDKNVFLGFVWAKKRGKEQIISVTAYDQLRYLKYKDTYMYSKKKASDLIRMIAADHELKVGDIEDTGYVIQQRIRDNETLFDIIYDALQLTFDNTKKLYCLYDDFGKLTLKNLESMKLDLIIGEETAEDFDYTTTLDDVYNKVKLAYDNEKTGKREIYIAKDSNTIASWGVLQYFEKIDEKTNGQLKADTLLKYYNKKNRSFSIKNTLGDVRVRGGSSVIVYLPELGDMSLQNYMLVESVTHRFSDNEHFMDLKLKGRM</sequence>
<keyword evidence="3" id="KW-1185">Reference proteome</keyword>
<name>A0A7C8LE38_9FIRM</name>
<keyword evidence="2" id="KW-0378">Hydrolase</keyword>
<comment type="caution">
    <text evidence="2">The sequence shown here is derived from an EMBL/GenBank/DDBJ whole genome shotgun (WGS) entry which is preliminary data.</text>
</comment>
<reference evidence="2 3" key="1">
    <citation type="submission" date="2019-12" db="EMBL/GenBank/DDBJ databases">
        <title>Defluviitalea raffinosedens, isolated from a biogas fermenter, genome sequencing and characterization.</title>
        <authorList>
            <person name="Rettenmaier R."/>
            <person name="Schneider M."/>
            <person name="Neuhaus K."/>
            <person name="Liebl W."/>
            <person name="Zverlov V."/>
        </authorList>
    </citation>
    <scope>NUCLEOTIDE SEQUENCE [LARGE SCALE GENOMIC DNA]</scope>
    <source>
        <strain evidence="2 3">249c-K6</strain>
    </source>
</reference>
<proteinExistence type="predicted"/>
<dbReference type="EMBL" id="WSLF01000007">
    <property type="protein sequence ID" value="KAE9633710.1"/>
    <property type="molecule type" value="Genomic_DNA"/>
</dbReference>
<dbReference type="Proteomes" id="UP000483018">
    <property type="component" value="Unassembled WGS sequence"/>
</dbReference>
<protein>
    <submittedName>
        <fullName evidence="2">Hydrolase</fullName>
    </submittedName>
</protein>
<evidence type="ECO:0000313" key="2">
    <source>
        <dbReference type="EMBL" id="KAE9633710.1"/>
    </source>
</evidence>
<evidence type="ECO:0000313" key="3">
    <source>
        <dbReference type="Proteomes" id="UP000483018"/>
    </source>
</evidence>
<dbReference type="RefSeq" id="WP_158740472.1">
    <property type="nucleotide sequence ID" value="NZ_WSLF01000007.1"/>
</dbReference>
<dbReference type="AlphaFoldDB" id="A0A7C8LE38"/>
<dbReference type="Pfam" id="PF24032">
    <property type="entry name" value="YQBQ"/>
    <property type="match status" value="1"/>
</dbReference>
<evidence type="ECO:0000259" key="1">
    <source>
        <dbReference type="Pfam" id="PF24032"/>
    </source>
</evidence>
<dbReference type="InterPro" id="IPR056937">
    <property type="entry name" value="YqbQ/XkdQ"/>
</dbReference>
<gene>
    <name evidence="2" type="ORF">GND95_08625</name>
</gene>